<reference evidence="2" key="1">
    <citation type="submission" date="2022-08" db="EMBL/GenBank/DDBJ databases">
        <authorList>
            <person name="Gutierrez-Valencia J."/>
        </authorList>
    </citation>
    <scope>NUCLEOTIDE SEQUENCE</scope>
</reference>
<feature type="transmembrane region" description="Helical" evidence="1">
    <location>
        <begin position="27"/>
        <end position="54"/>
    </location>
</feature>
<sequence>SNPLPPLLPTCRPILLLSFTRKKKEELLLSPIFTSSSLTLGNIPLLLASSVLWIKPPGNHTTNFYGSKLRPKQI</sequence>
<dbReference type="EMBL" id="CAMGYJ010000008">
    <property type="protein sequence ID" value="CAI0459410.1"/>
    <property type="molecule type" value="Genomic_DNA"/>
</dbReference>
<keyword evidence="3" id="KW-1185">Reference proteome</keyword>
<dbReference type="Proteomes" id="UP001154282">
    <property type="component" value="Unassembled WGS sequence"/>
</dbReference>
<keyword evidence="1" id="KW-0472">Membrane</keyword>
<organism evidence="2 3">
    <name type="scientific">Linum tenue</name>
    <dbReference type="NCBI Taxonomy" id="586396"/>
    <lineage>
        <taxon>Eukaryota</taxon>
        <taxon>Viridiplantae</taxon>
        <taxon>Streptophyta</taxon>
        <taxon>Embryophyta</taxon>
        <taxon>Tracheophyta</taxon>
        <taxon>Spermatophyta</taxon>
        <taxon>Magnoliopsida</taxon>
        <taxon>eudicotyledons</taxon>
        <taxon>Gunneridae</taxon>
        <taxon>Pentapetalae</taxon>
        <taxon>rosids</taxon>
        <taxon>fabids</taxon>
        <taxon>Malpighiales</taxon>
        <taxon>Linaceae</taxon>
        <taxon>Linum</taxon>
    </lineage>
</organism>
<evidence type="ECO:0000313" key="3">
    <source>
        <dbReference type="Proteomes" id="UP001154282"/>
    </source>
</evidence>
<name>A0AAV0NLI0_9ROSI</name>
<proteinExistence type="predicted"/>
<evidence type="ECO:0000256" key="1">
    <source>
        <dbReference type="SAM" id="Phobius"/>
    </source>
</evidence>
<protein>
    <submittedName>
        <fullName evidence="2">Uncharacterized protein</fullName>
    </submittedName>
</protein>
<evidence type="ECO:0000313" key="2">
    <source>
        <dbReference type="EMBL" id="CAI0459410.1"/>
    </source>
</evidence>
<keyword evidence="1" id="KW-1133">Transmembrane helix</keyword>
<accession>A0AAV0NLI0</accession>
<comment type="caution">
    <text evidence="2">The sequence shown here is derived from an EMBL/GenBank/DDBJ whole genome shotgun (WGS) entry which is preliminary data.</text>
</comment>
<dbReference type="AlphaFoldDB" id="A0AAV0NLI0"/>
<gene>
    <name evidence="2" type="ORF">LITE_LOCUS33986</name>
</gene>
<keyword evidence="1" id="KW-0812">Transmembrane</keyword>
<feature type="non-terminal residue" evidence="2">
    <location>
        <position position="1"/>
    </location>
</feature>